<protein>
    <submittedName>
        <fullName evidence="3">SMI1/KNR4 family protein</fullName>
    </submittedName>
</protein>
<evidence type="ECO:0000313" key="4">
    <source>
        <dbReference type="Proteomes" id="UP001597419"/>
    </source>
</evidence>
<dbReference type="RefSeq" id="WP_345402115.1">
    <property type="nucleotide sequence ID" value="NZ_BAABHG010000013.1"/>
</dbReference>
<name>A0ABW5G799_9PSEU</name>
<evidence type="ECO:0000256" key="1">
    <source>
        <dbReference type="SAM" id="MobiDB-lite"/>
    </source>
</evidence>
<dbReference type="SMART" id="SM00860">
    <property type="entry name" value="SMI1_KNR4"/>
    <property type="match status" value="1"/>
</dbReference>
<dbReference type="Proteomes" id="UP001597419">
    <property type="component" value="Unassembled WGS sequence"/>
</dbReference>
<evidence type="ECO:0000313" key="3">
    <source>
        <dbReference type="EMBL" id="MFD2457091.1"/>
    </source>
</evidence>
<dbReference type="InterPro" id="IPR037883">
    <property type="entry name" value="Knr4/Smi1-like_sf"/>
</dbReference>
<reference evidence="4" key="1">
    <citation type="journal article" date="2019" name="Int. J. Syst. Evol. Microbiol.">
        <title>The Global Catalogue of Microorganisms (GCM) 10K type strain sequencing project: providing services to taxonomists for standard genome sequencing and annotation.</title>
        <authorList>
            <consortium name="The Broad Institute Genomics Platform"/>
            <consortium name="The Broad Institute Genome Sequencing Center for Infectious Disease"/>
            <person name="Wu L."/>
            <person name="Ma J."/>
        </authorList>
    </citation>
    <scope>NUCLEOTIDE SEQUENCE [LARGE SCALE GENOMIC DNA]</scope>
    <source>
        <strain evidence="4">CGMCC 4.7643</strain>
    </source>
</reference>
<dbReference type="InterPro" id="IPR018958">
    <property type="entry name" value="Knr4/Smi1-like_dom"/>
</dbReference>
<sequence>MRRGQGRAVVVVVASLVIAGGLGYAVLRRDSSWHASGMTRAMLVPGGSYASASARPMPPSRYASSGVPTAPIPAPPSGAPVDTGCRPGQGPDRLPDVSTAVSARVDAAWARIERWLVAHAPGSRLGPPADPARVAAAQREIGVPFPAELVASLRRHSGFDQIGGNGFTFPPFYQPISIDGIAREAKSLCTVLGEPVIGSGTGSWWHGQWLPFAVDGSGENLFLDQRQGRDGRLGEHDNEGDANFDRWPTGLTDLLEQTATALETGRPAFGRYPPKVEKGVLDWEIRR</sequence>
<proteinExistence type="predicted"/>
<accession>A0ABW5G799</accession>
<keyword evidence="4" id="KW-1185">Reference proteome</keyword>
<dbReference type="SUPFAM" id="SSF160631">
    <property type="entry name" value="SMI1/KNR4-like"/>
    <property type="match status" value="1"/>
</dbReference>
<organism evidence="3 4">
    <name type="scientific">Amycolatopsis samaneae</name>
    <dbReference type="NCBI Taxonomy" id="664691"/>
    <lineage>
        <taxon>Bacteria</taxon>
        <taxon>Bacillati</taxon>
        <taxon>Actinomycetota</taxon>
        <taxon>Actinomycetes</taxon>
        <taxon>Pseudonocardiales</taxon>
        <taxon>Pseudonocardiaceae</taxon>
        <taxon>Amycolatopsis</taxon>
    </lineage>
</organism>
<feature type="region of interest" description="Disordered" evidence="1">
    <location>
        <begin position="54"/>
        <end position="96"/>
    </location>
</feature>
<feature type="domain" description="Knr4/Smi1-like" evidence="2">
    <location>
        <begin position="128"/>
        <end position="257"/>
    </location>
</feature>
<gene>
    <name evidence="3" type="ORF">ACFSYJ_00705</name>
</gene>
<comment type="caution">
    <text evidence="3">The sequence shown here is derived from an EMBL/GenBank/DDBJ whole genome shotgun (WGS) entry which is preliminary data.</text>
</comment>
<evidence type="ECO:0000259" key="2">
    <source>
        <dbReference type="SMART" id="SM00860"/>
    </source>
</evidence>
<dbReference type="EMBL" id="JBHUKU010000001">
    <property type="protein sequence ID" value="MFD2457091.1"/>
    <property type="molecule type" value="Genomic_DNA"/>
</dbReference>
<dbReference type="Pfam" id="PF09346">
    <property type="entry name" value="SMI1_KNR4"/>
    <property type="match status" value="1"/>
</dbReference>